<feature type="transmembrane region" description="Helical" evidence="2">
    <location>
        <begin position="247"/>
        <end position="270"/>
    </location>
</feature>
<feature type="transmembrane region" description="Helical" evidence="2">
    <location>
        <begin position="164"/>
        <end position="185"/>
    </location>
</feature>
<reference evidence="3" key="1">
    <citation type="submission" date="2021-05" db="EMBL/GenBank/DDBJ databases">
        <title>Complete genome sequence of the cellulolytic planctomycete Telmatocola sphagniphila SP2T and characterization of the first cellulase from planctomycetes.</title>
        <authorList>
            <person name="Rakitin A.L."/>
            <person name="Beletsky A.V."/>
            <person name="Naumoff D.G."/>
            <person name="Kulichevskaya I.S."/>
            <person name="Mardanov A.V."/>
            <person name="Ravin N.V."/>
            <person name="Dedysh S.N."/>
        </authorList>
    </citation>
    <scope>NUCLEOTIDE SEQUENCE</scope>
    <source>
        <strain evidence="3">SP2T</strain>
    </source>
</reference>
<keyword evidence="4" id="KW-1185">Reference proteome</keyword>
<organism evidence="3 4">
    <name type="scientific">Telmatocola sphagniphila</name>
    <dbReference type="NCBI Taxonomy" id="1123043"/>
    <lineage>
        <taxon>Bacteria</taxon>
        <taxon>Pseudomonadati</taxon>
        <taxon>Planctomycetota</taxon>
        <taxon>Planctomycetia</taxon>
        <taxon>Gemmatales</taxon>
        <taxon>Gemmataceae</taxon>
    </lineage>
</organism>
<feature type="transmembrane region" description="Helical" evidence="2">
    <location>
        <begin position="460"/>
        <end position="477"/>
    </location>
</feature>
<evidence type="ECO:0000313" key="4">
    <source>
        <dbReference type="Proteomes" id="UP000676194"/>
    </source>
</evidence>
<proteinExistence type="predicted"/>
<dbReference type="AlphaFoldDB" id="A0A8E6B181"/>
<feature type="transmembrane region" description="Helical" evidence="2">
    <location>
        <begin position="214"/>
        <end position="235"/>
    </location>
</feature>
<feature type="region of interest" description="Disordered" evidence="1">
    <location>
        <begin position="49"/>
        <end position="111"/>
    </location>
</feature>
<keyword evidence="2" id="KW-0812">Transmembrane</keyword>
<name>A0A8E6B181_9BACT</name>
<protein>
    <submittedName>
        <fullName evidence="3">Uncharacterized protein</fullName>
    </submittedName>
</protein>
<dbReference type="Proteomes" id="UP000676194">
    <property type="component" value="Chromosome"/>
</dbReference>
<keyword evidence="2" id="KW-1133">Transmembrane helix</keyword>
<evidence type="ECO:0000256" key="1">
    <source>
        <dbReference type="SAM" id="MobiDB-lite"/>
    </source>
</evidence>
<evidence type="ECO:0000313" key="3">
    <source>
        <dbReference type="EMBL" id="QVL30075.1"/>
    </source>
</evidence>
<feature type="compositionally biased region" description="Basic and acidic residues" evidence="1">
    <location>
        <begin position="93"/>
        <end position="108"/>
    </location>
</feature>
<gene>
    <name evidence="3" type="ORF">KIH39_14530</name>
</gene>
<dbReference type="EMBL" id="CP074694">
    <property type="protein sequence ID" value="QVL30075.1"/>
    <property type="molecule type" value="Genomic_DNA"/>
</dbReference>
<feature type="region of interest" description="Disordered" evidence="1">
    <location>
        <begin position="374"/>
        <end position="419"/>
    </location>
</feature>
<dbReference type="KEGG" id="tsph:KIH39_14530"/>
<keyword evidence="2" id="KW-0472">Membrane</keyword>
<evidence type="ECO:0000256" key="2">
    <source>
        <dbReference type="SAM" id="Phobius"/>
    </source>
</evidence>
<dbReference type="RefSeq" id="WP_213493959.1">
    <property type="nucleotide sequence ID" value="NZ_CP074694.1"/>
</dbReference>
<dbReference type="Gene3D" id="2.20.28.160">
    <property type="match status" value="1"/>
</dbReference>
<accession>A0A8E6B181</accession>
<feature type="transmembrane region" description="Helical" evidence="2">
    <location>
        <begin position="290"/>
        <end position="315"/>
    </location>
</feature>
<feature type="transmembrane region" description="Helical" evidence="2">
    <location>
        <begin position="322"/>
        <end position="343"/>
    </location>
</feature>
<sequence>MAITLNCPKCSKPFRVRDDVIGMRVKCPNCSAILQVPAALSPASLLLSDLPPEPMSEEPPHQPSLLNAPTGRPMIPGNRPNLTGAPKLTSPEEDVRTTFDSHTNEPPRHQTMPQMGQVALPSQQPGGTRQYLPVNAPPSNTNVSYGGDRNTSHAWSRVRAGLGYVKFGMILLLLPAIAEIARMYVMDSNPEKLDPNKPGFLGLGNMNFWQNVRLLYVAGPVVIGFLFILLGRLLCLSSPASSRTARLAFASLLCTLLSIGGIALCSYAFLMPMLGKSEPMPEIKWLGAGLGLVFGLLSEVWFSLFQGQVGFVLGYPAVQRQVGIAAMLVALTGFGILAADAFYPFLNVDAKEAQAKQLKEILVDISDEEKAALETRMAEQKAEDEKKLAESKKDEAKKEETKKDEPKKGDSGKDDKTLKDRAAELKDKAKVLKDKAVVKAWEMEQEASKFLSNRKHLPMLALYLFGIVFVLALESVASSTRTVIRKWASLNPA</sequence>